<name>A0A2J8IKG6_PANTR</name>
<proteinExistence type="predicted"/>
<accession>A0A2J8IKG6</accession>
<feature type="non-terminal residue" evidence="1">
    <location>
        <position position="1"/>
    </location>
</feature>
<comment type="caution">
    <text evidence="1">The sequence shown here is derived from an EMBL/GenBank/DDBJ whole genome shotgun (WGS) entry which is preliminary data.</text>
</comment>
<organism evidence="1 2">
    <name type="scientific">Pan troglodytes</name>
    <name type="common">Chimpanzee</name>
    <dbReference type="NCBI Taxonomy" id="9598"/>
    <lineage>
        <taxon>Eukaryota</taxon>
        <taxon>Metazoa</taxon>
        <taxon>Chordata</taxon>
        <taxon>Craniata</taxon>
        <taxon>Vertebrata</taxon>
        <taxon>Euteleostomi</taxon>
        <taxon>Mammalia</taxon>
        <taxon>Eutheria</taxon>
        <taxon>Euarchontoglires</taxon>
        <taxon>Primates</taxon>
        <taxon>Haplorrhini</taxon>
        <taxon>Catarrhini</taxon>
        <taxon>Hominidae</taxon>
        <taxon>Pan</taxon>
    </lineage>
</organism>
<dbReference type="EMBL" id="NBAG03001322">
    <property type="protein sequence ID" value="PNI11017.1"/>
    <property type="molecule type" value="Genomic_DNA"/>
</dbReference>
<sequence length="58" mass="6860">ASCFGRYHSHYKTDLVPEEDVKKLRTTIRYKMMSVLSAYRSILYTQNIFYSDCCPVET</sequence>
<dbReference type="Proteomes" id="UP000236370">
    <property type="component" value="Unassembled WGS sequence"/>
</dbReference>
<evidence type="ECO:0000313" key="1">
    <source>
        <dbReference type="EMBL" id="PNI11017.1"/>
    </source>
</evidence>
<dbReference type="AlphaFoldDB" id="A0A2J8IKG6"/>
<gene>
    <name evidence="1" type="ORF">CK820_G0056292</name>
</gene>
<protein>
    <submittedName>
        <fullName evidence="1">CBWD1 isoform 24</fullName>
    </submittedName>
</protein>
<evidence type="ECO:0000313" key="2">
    <source>
        <dbReference type="Proteomes" id="UP000236370"/>
    </source>
</evidence>
<reference evidence="1 2" key="1">
    <citation type="submission" date="2017-12" db="EMBL/GenBank/DDBJ databases">
        <title>High-resolution comparative analysis of great ape genomes.</title>
        <authorList>
            <person name="Pollen A."/>
            <person name="Hastie A."/>
            <person name="Hormozdiari F."/>
            <person name="Dougherty M."/>
            <person name="Liu R."/>
            <person name="Chaisson M."/>
            <person name="Hoppe E."/>
            <person name="Hill C."/>
            <person name="Pang A."/>
            <person name="Hillier L."/>
            <person name="Baker C."/>
            <person name="Armstrong J."/>
            <person name="Shendure J."/>
            <person name="Paten B."/>
            <person name="Wilson R."/>
            <person name="Chao H."/>
            <person name="Schneider V."/>
            <person name="Ventura M."/>
            <person name="Kronenberg Z."/>
            <person name="Murali S."/>
            <person name="Gordon D."/>
            <person name="Cantsilieris S."/>
            <person name="Munson K."/>
            <person name="Nelson B."/>
            <person name="Raja A."/>
            <person name="Underwood J."/>
            <person name="Diekhans M."/>
            <person name="Fiddes I."/>
            <person name="Haussler D."/>
            <person name="Eichler E."/>
        </authorList>
    </citation>
    <scope>NUCLEOTIDE SEQUENCE [LARGE SCALE GENOMIC DNA]</scope>
    <source>
        <strain evidence="1">Yerkes chimp pedigree #C0471</strain>
    </source>
</reference>